<dbReference type="PANTHER" id="PTHR34573:SF1">
    <property type="entry name" value="VITAMIN K EPOXIDE REDUCTASE DOMAIN-CONTAINING PROTEIN"/>
    <property type="match status" value="1"/>
</dbReference>
<dbReference type="InterPro" id="IPR036249">
    <property type="entry name" value="Thioredoxin-like_sf"/>
</dbReference>
<evidence type="ECO:0008006" key="3">
    <source>
        <dbReference type="Google" id="ProtNLM"/>
    </source>
</evidence>
<name>A0A1G1YTF0_9BACT</name>
<sequence>MNNKLLVGITIGVLVLVAVGAAFFSRGQGGPSASQYDSFAQCLADAGLAMYGSATCPFCAQQRAMFGDSFRYVREIECDPRNPLAQTELCIAKKITHTPTWILEDTEGKEVSRLEPGVQTFETLGTLANCPVAKPVSEDGSDVPASAQ</sequence>
<accession>A0A1G1YTF0</accession>
<gene>
    <name evidence="1" type="ORF">A3A24_02600</name>
</gene>
<comment type="caution">
    <text evidence="1">The sequence shown here is derived from an EMBL/GenBank/DDBJ whole genome shotgun (WGS) entry which is preliminary data.</text>
</comment>
<protein>
    <recommendedName>
        <fullName evidence="3">Thioredoxin domain-containing protein</fullName>
    </recommendedName>
</protein>
<reference evidence="1 2" key="1">
    <citation type="journal article" date="2016" name="Nat. Commun.">
        <title>Thousands of microbial genomes shed light on interconnected biogeochemical processes in an aquifer system.</title>
        <authorList>
            <person name="Anantharaman K."/>
            <person name="Brown C.T."/>
            <person name="Hug L.A."/>
            <person name="Sharon I."/>
            <person name="Castelle C.J."/>
            <person name="Probst A.J."/>
            <person name="Thomas B.C."/>
            <person name="Singh A."/>
            <person name="Wilkins M.J."/>
            <person name="Karaoz U."/>
            <person name="Brodie E.L."/>
            <person name="Williams K.H."/>
            <person name="Hubbard S.S."/>
            <person name="Banfield J.F."/>
        </authorList>
    </citation>
    <scope>NUCLEOTIDE SEQUENCE [LARGE SCALE GENOMIC DNA]</scope>
</reference>
<evidence type="ECO:0000313" key="1">
    <source>
        <dbReference type="EMBL" id="OGY55559.1"/>
    </source>
</evidence>
<dbReference type="Gene3D" id="3.40.30.10">
    <property type="entry name" value="Glutaredoxin"/>
    <property type="match status" value="1"/>
</dbReference>
<dbReference type="AlphaFoldDB" id="A0A1G1YTF0"/>
<evidence type="ECO:0000313" key="2">
    <source>
        <dbReference type="Proteomes" id="UP000176512"/>
    </source>
</evidence>
<dbReference type="Proteomes" id="UP000176512">
    <property type="component" value="Unassembled WGS sequence"/>
</dbReference>
<dbReference type="PANTHER" id="PTHR34573">
    <property type="entry name" value="VKC DOMAIN-CONTAINING PROTEIN"/>
    <property type="match status" value="1"/>
</dbReference>
<dbReference type="EMBL" id="MHIP01000003">
    <property type="protein sequence ID" value="OGY55559.1"/>
    <property type="molecule type" value="Genomic_DNA"/>
</dbReference>
<organism evidence="1 2">
    <name type="scientific">Candidatus Buchananbacteria bacterium RIFCSPLOWO2_01_FULL_46_12</name>
    <dbReference type="NCBI Taxonomy" id="1797546"/>
    <lineage>
        <taxon>Bacteria</taxon>
        <taxon>Candidatus Buchananiibacteriota</taxon>
    </lineage>
</organism>
<dbReference type="SUPFAM" id="SSF52833">
    <property type="entry name" value="Thioredoxin-like"/>
    <property type="match status" value="1"/>
</dbReference>
<proteinExistence type="predicted"/>